<dbReference type="GO" id="GO:0005776">
    <property type="term" value="C:autophagosome"/>
    <property type="evidence" value="ECO:0007669"/>
    <property type="project" value="TreeGrafter"/>
</dbReference>
<dbReference type="EMBL" id="QZWG01000004">
    <property type="protein sequence ID" value="RZC17677.1"/>
    <property type="molecule type" value="Genomic_DNA"/>
</dbReference>
<evidence type="ECO:0000256" key="1">
    <source>
        <dbReference type="PROSITE-ProRule" id="PRU10141"/>
    </source>
</evidence>
<dbReference type="GO" id="GO:0005829">
    <property type="term" value="C:cytosol"/>
    <property type="evidence" value="ECO:0007669"/>
    <property type="project" value="TreeGrafter"/>
</dbReference>
<dbReference type="FunFam" id="1.10.510.10:FF:002103">
    <property type="match status" value="1"/>
</dbReference>
<dbReference type="PROSITE" id="PS50011">
    <property type="entry name" value="PROTEIN_KINASE_DOM"/>
    <property type="match status" value="1"/>
</dbReference>
<dbReference type="GO" id="GO:0004674">
    <property type="term" value="F:protein serine/threonine kinase activity"/>
    <property type="evidence" value="ECO:0007669"/>
    <property type="project" value="InterPro"/>
</dbReference>
<name>A0A445L3C3_GLYSO</name>
<keyword evidence="1" id="KW-0547">Nucleotide-binding</keyword>
<dbReference type="PANTHER" id="PTHR24348">
    <property type="entry name" value="SERINE/THREONINE-PROTEIN KINASE UNC-51-RELATED"/>
    <property type="match status" value="1"/>
</dbReference>
<reference evidence="3 4" key="1">
    <citation type="submission" date="2018-09" db="EMBL/GenBank/DDBJ databases">
        <title>A high-quality reference genome of wild soybean provides a powerful tool to mine soybean genomes.</title>
        <authorList>
            <person name="Xie M."/>
            <person name="Chung C.Y.L."/>
            <person name="Li M.-W."/>
            <person name="Wong F.-L."/>
            <person name="Chan T.-F."/>
            <person name="Lam H.-M."/>
        </authorList>
    </citation>
    <scope>NUCLEOTIDE SEQUENCE [LARGE SCALE GENOMIC DNA]</scope>
    <source>
        <strain evidence="4">cv. W05</strain>
        <tissue evidence="3">Hypocotyl of etiolated seedlings</tissue>
    </source>
</reference>
<dbReference type="SUPFAM" id="SSF56112">
    <property type="entry name" value="Protein kinase-like (PK-like)"/>
    <property type="match status" value="1"/>
</dbReference>
<dbReference type="GO" id="GO:0016020">
    <property type="term" value="C:membrane"/>
    <property type="evidence" value="ECO:0007669"/>
    <property type="project" value="TreeGrafter"/>
</dbReference>
<dbReference type="Gramene" id="XM_028373895.1">
    <property type="protein sequence ID" value="XP_028229696.1"/>
    <property type="gene ID" value="LOC114410112"/>
</dbReference>
<keyword evidence="4" id="KW-1185">Reference proteome</keyword>
<keyword evidence="1" id="KW-0067">ATP-binding</keyword>
<dbReference type="GO" id="GO:0010506">
    <property type="term" value="P:regulation of autophagy"/>
    <property type="evidence" value="ECO:0007669"/>
    <property type="project" value="InterPro"/>
</dbReference>
<dbReference type="Pfam" id="PF00069">
    <property type="entry name" value="Pkinase"/>
    <property type="match status" value="2"/>
</dbReference>
<keyword evidence="3" id="KW-0808">Transferase</keyword>
<dbReference type="InterPro" id="IPR000719">
    <property type="entry name" value="Prot_kinase_dom"/>
</dbReference>
<proteinExistence type="predicted"/>
<gene>
    <name evidence="3" type="ORF">D0Y65_010429</name>
</gene>
<dbReference type="Gene3D" id="1.10.510.10">
    <property type="entry name" value="Transferase(Phosphotransferase) domain 1"/>
    <property type="match status" value="2"/>
</dbReference>
<dbReference type="Proteomes" id="UP000289340">
    <property type="component" value="Chromosome 4"/>
</dbReference>
<protein>
    <submittedName>
        <fullName evidence="3">Serine/threonine-protein kinase ATG1t isoform B</fullName>
    </submittedName>
</protein>
<dbReference type="GO" id="GO:0005524">
    <property type="term" value="F:ATP binding"/>
    <property type="evidence" value="ECO:0007669"/>
    <property type="project" value="UniProtKB-UniRule"/>
</dbReference>
<feature type="binding site" evidence="1">
    <location>
        <position position="71"/>
    </location>
    <ligand>
        <name>ATP</name>
        <dbReference type="ChEBI" id="CHEBI:30616"/>
    </ligand>
</feature>
<evidence type="ECO:0000313" key="3">
    <source>
        <dbReference type="EMBL" id="RZC17677.1"/>
    </source>
</evidence>
<keyword evidence="3" id="KW-0418">Kinase</keyword>
<comment type="caution">
    <text evidence="3">The sequence shown here is derived from an EMBL/GenBank/DDBJ whole genome shotgun (WGS) entry which is preliminary data.</text>
</comment>
<dbReference type="InterPro" id="IPR045269">
    <property type="entry name" value="Atg1-like"/>
</dbReference>
<dbReference type="InterPro" id="IPR017441">
    <property type="entry name" value="Protein_kinase_ATP_BS"/>
</dbReference>
<dbReference type="InterPro" id="IPR011009">
    <property type="entry name" value="Kinase-like_dom_sf"/>
</dbReference>
<evidence type="ECO:0000259" key="2">
    <source>
        <dbReference type="PROSITE" id="PS50011"/>
    </source>
</evidence>
<feature type="domain" description="Protein kinase" evidence="2">
    <location>
        <begin position="41"/>
        <end position="362"/>
    </location>
</feature>
<dbReference type="SMR" id="A0A445L3C3"/>
<dbReference type="PANTHER" id="PTHR24348:SF53">
    <property type="entry name" value="SERINE_THREONINE-PROTEIN KINASE ATG1T"/>
    <property type="match status" value="1"/>
</dbReference>
<accession>A0A445L3C3</accession>
<sequence length="369" mass="41668">MANREENNEGHKFTVKYVGLNGMECEGKLPRRVVGVRNHCYLLKSKIGEGSFSAVWRAEQRPPTGVDVAVKQVFLSKLNPRLKACLDCEINFLSSVNHPNIIRLLHFFQDDGCVYLVLEFCAGGNLASYIQNHGRVQQQIARKFMQQLGSGLKVLHSHDIIHRDLKPEVSPLRANKKKGKLQPISHNGLPKLHEKPFSSLIENLLVVTIILRIETSSKILFALVLLLLNQNILLSSHGVEAVLKIADFGLSRTVCPGEYAETVCGSPLYMAPEVLQFQRYDDKADMWSVGAILFELLNGYPPFNGRNNVQVLRNIRSCTCLPFSQLILSGLDPDCLDICSRLLRLNPVERLSFDEFYWHSFLQRKLMGT</sequence>
<dbReference type="GO" id="GO:0000407">
    <property type="term" value="C:phagophore assembly site"/>
    <property type="evidence" value="ECO:0007669"/>
    <property type="project" value="TreeGrafter"/>
</dbReference>
<dbReference type="PROSITE" id="PS00107">
    <property type="entry name" value="PROTEIN_KINASE_ATP"/>
    <property type="match status" value="1"/>
</dbReference>
<dbReference type="GO" id="GO:0000045">
    <property type="term" value="P:autophagosome assembly"/>
    <property type="evidence" value="ECO:0007669"/>
    <property type="project" value="TreeGrafter"/>
</dbReference>
<dbReference type="FunFam" id="1.10.510.10:FF:001847">
    <property type="entry name" value="Serine/threonine-protein kinase ATG1t isoform B"/>
    <property type="match status" value="1"/>
</dbReference>
<evidence type="ECO:0000313" key="4">
    <source>
        <dbReference type="Proteomes" id="UP000289340"/>
    </source>
</evidence>
<organism evidence="3 4">
    <name type="scientific">Glycine soja</name>
    <name type="common">Wild soybean</name>
    <dbReference type="NCBI Taxonomy" id="3848"/>
    <lineage>
        <taxon>Eukaryota</taxon>
        <taxon>Viridiplantae</taxon>
        <taxon>Streptophyta</taxon>
        <taxon>Embryophyta</taxon>
        <taxon>Tracheophyta</taxon>
        <taxon>Spermatophyta</taxon>
        <taxon>Magnoliopsida</taxon>
        <taxon>eudicotyledons</taxon>
        <taxon>Gunneridae</taxon>
        <taxon>Pentapetalae</taxon>
        <taxon>rosids</taxon>
        <taxon>fabids</taxon>
        <taxon>Fabales</taxon>
        <taxon>Fabaceae</taxon>
        <taxon>Papilionoideae</taxon>
        <taxon>50 kb inversion clade</taxon>
        <taxon>NPAAA clade</taxon>
        <taxon>indigoferoid/millettioid clade</taxon>
        <taxon>Phaseoleae</taxon>
        <taxon>Glycine</taxon>
        <taxon>Glycine subgen. Soja</taxon>
    </lineage>
</organism>
<dbReference type="AlphaFoldDB" id="A0A445L3C3"/>